<dbReference type="InterPro" id="IPR054695">
    <property type="entry name" value="Pierisin-like_dom"/>
</dbReference>
<dbReference type="Gene3D" id="3.90.210.10">
    <property type="entry name" value="Heat-Labile Enterotoxin, subunit A"/>
    <property type="match status" value="1"/>
</dbReference>
<feature type="region of interest" description="Disordered" evidence="1">
    <location>
        <begin position="228"/>
        <end position="350"/>
    </location>
</feature>
<feature type="domain" description="Tox-PL" evidence="2">
    <location>
        <begin position="370"/>
        <end position="472"/>
    </location>
</feature>
<gene>
    <name evidence="4" type="ORF">SAMN05216195_106358</name>
</gene>
<evidence type="ECO:0000256" key="1">
    <source>
        <dbReference type="SAM" id="MobiDB-lite"/>
    </source>
</evidence>
<feature type="region of interest" description="Disordered" evidence="1">
    <location>
        <begin position="1"/>
        <end position="92"/>
    </location>
</feature>
<feature type="compositionally biased region" description="Basic and acidic residues" evidence="1">
    <location>
        <begin position="244"/>
        <end position="259"/>
    </location>
</feature>
<dbReference type="Pfam" id="PF22596">
    <property type="entry name" value="Scabin-like"/>
    <property type="match status" value="1"/>
</dbReference>
<feature type="region of interest" description="Disordered" evidence="1">
    <location>
        <begin position="490"/>
        <end position="515"/>
    </location>
</feature>
<evidence type="ECO:0000259" key="3">
    <source>
        <dbReference type="Pfam" id="PF22596"/>
    </source>
</evidence>
<reference evidence="5" key="1">
    <citation type="submission" date="2016-10" db="EMBL/GenBank/DDBJ databases">
        <authorList>
            <person name="Varghese N."/>
            <person name="Submissions S."/>
        </authorList>
    </citation>
    <scope>NUCLEOTIDE SEQUENCE [LARGE SCALE GENOMIC DNA]</scope>
    <source>
        <strain evidence="5">CGMCC 4.578</strain>
    </source>
</reference>
<feature type="domain" description="Pierisin-like" evidence="3">
    <location>
        <begin position="117"/>
        <end position="243"/>
    </location>
</feature>
<dbReference type="Proteomes" id="UP000199028">
    <property type="component" value="Unassembled WGS sequence"/>
</dbReference>
<organism evidence="4 5">
    <name type="scientific">Lentzea flaviverrucosa</name>
    <dbReference type="NCBI Taxonomy" id="200379"/>
    <lineage>
        <taxon>Bacteria</taxon>
        <taxon>Bacillati</taxon>
        <taxon>Actinomycetota</taxon>
        <taxon>Actinomycetes</taxon>
        <taxon>Pseudonocardiales</taxon>
        <taxon>Pseudonocardiaceae</taxon>
        <taxon>Lentzea</taxon>
    </lineage>
</organism>
<protein>
    <submittedName>
        <fullName evidence="4">Heat-labile enterotoxin alpha chain</fullName>
    </submittedName>
</protein>
<sequence>MRGGSPQDAQPHRAPGHAPGRPSHGVPDHNTPVRRQDDRSPGHDRPAQDRLPHQRPGQDHPSDRPADRNAPDPTPSSRPHDGQLPPVALGHTDLSHYDQSQIARRQVDDFTADENTLFRGTQQTPDEVRRASGFAPPVQHGRADILKHIEGDTNRFVSTSTEIDKSLTFSSTGEHGYLYRIKAPGGILSERTQDRMGHEHTRYGEGEVLFAGGIDWRYVEGWHKVVQGPDGKQVGEFVPNPDFIGRERKSEPETPDELKYVPPPEPPPIEMRPSWKVEEDEAREAAERGEVPSPEEKPAEAPQEKKPAPPLPVDVDIQARLGGEPARPAQPAALHAGQGDESSQQRVLQERFPGIEQVNAHRLSEDGHRTNCVEAMIADERRYHGEQVEARPTRPEDVPEQGRLSRVRDALGGEWTSHKDFDSVTRAMASTPENSRGALAYRFTDEEGRTQGHVVRVVNTPDGVAYADPQTGRLATLPDGATDVRLLSEDYTDDTAHSHVDDDGGYGATPEEQRDDAVDQVADDLGISDPEKRQALADTYDAAREYTAPIVVDVAARIHDDLEAITAADPDHRVVFLGRDGHSLALASRELDPAFFDRHASEVVLSRAVVEAALRDVERSDPDRDLSAVDEFRLHKKVADEDVPGAYDRLSDYLDSAGVPIHGDGGISLVDTSYKGTVQEMLTAAYPDPRFQGHYAFHGQSPGDPHPDAKKGYLVDLEPEDGGGKPLRELPDDPGRTFAHQDAIGVIEETLHGTMSSPRRIDESGPVQQPQRFEPDPAAGINPLKVAEPFQDPAVREGAKAMSLRAVVDVAREMAELRAEGGAWRDELSARAEHGRDQVRSWVAEDGSGDPRFREVMDSLVRRGDKGAVAEVEAAVRDLPPDEQRRVWTEFAARPGIAERVEYARVLREGKR</sequence>
<accession>A0A1H9RQK2</accession>
<keyword evidence="5" id="KW-1185">Reference proteome</keyword>
<evidence type="ECO:0000313" key="4">
    <source>
        <dbReference type="EMBL" id="SER75090.1"/>
    </source>
</evidence>
<proteinExistence type="predicted"/>
<dbReference type="EMBL" id="FOFT01000006">
    <property type="protein sequence ID" value="SER75090.1"/>
    <property type="molecule type" value="Genomic_DNA"/>
</dbReference>
<evidence type="ECO:0000259" key="2">
    <source>
        <dbReference type="Pfam" id="PF15644"/>
    </source>
</evidence>
<evidence type="ECO:0000313" key="5">
    <source>
        <dbReference type="Proteomes" id="UP000199028"/>
    </source>
</evidence>
<dbReference type="AlphaFoldDB" id="A0A1H9RQK2"/>
<dbReference type="Pfam" id="PF15644">
    <property type="entry name" value="Gln_amidase"/>
    <property type="match status" value="1"/>
</dbReference>
<feature type="compositionally biased region" description="Basic and acidic residues" evidence="1">
    <location>
        <begin position="273"/>
        <end position="307"/>
    </location>
</feature>
<feature type="compositionally biased region" description="Pro residues" evidence="1">
    <location>
        <begin position="261"/>
        <end position="270"/>
    </location>
</feature>
<dbReference type="SUPFAM" id="SSF56399">
    <property type="entry name" value="ADP-ribosylation"/>
    <property type="match status" value="1"/>
</dbReference>
<name>A0A1H9RQK2_9PSEU</name>
<dbReference type="InterPro" id="IPR028908">
    <property type="entry name" value="Tox-PL_dom"/>
</dbReference>
<feature type="compositionally biased region" description="Basic and acidic residues" evidence="1">
    <location>
        <begin position="34"/>
        <end position="70"/>
    </location>
</feature>